<dbReference type="PRINTS" id="PR00248">
    <property type="entry name" value="GPCRMGR"/>
</dbReference>
<keyword evidence="5" id="KW-0297">G-protein coupled receptor</keyword>
<evidence type="ECO:0000256" key="2">
    <source>
        <dbReference type="ARBA" id="ARBA00022475"/>
    </source>
</evidence>
<dbReference type="GO" id="GO:0005886">
    <property type="term" value="C:plasma membrane"/>
    <property type="evidence" value="ECO:0007669"/>
    <property type="project" value="UniProtKB-SubCell"/>
</dbReference>
<keyword evidence="3 9" id="KW-0812">Transmembrane</keyword>
<dbReference type="PANTHER" id="PTHR24061:SF599">
    <property type="entry name" value="G-PROTEIN COUPLED RECEPTORS FAMILY 3 PROFILE DOMAIN-CONTAINING PROTEIN"/>
    <property type="match status" value="1"/>
</dbReference>
<evidence type="ECO:0000256" key="6">
    <source>
        <dbReference type="ARBA" id="ARBA00023136"/>
    </source>
</evidence>
<accession>A0AAV7P2F2</accession>
<keyword evidence="5" id="KW-0675">Receptor</keyword>
<feature type="transmembrane region" description="Helical" evidence="9">
    <location>
        <begin position="6"/>
        <end position="31"/>
    </location>
</feature>
<proteinExistence type="predicted"/>
<keyword evidence="2" id="KW-1003">Cell membrane</keyword>
<dbReference type="InterPro" id="IPR017979">
    <property type="entry name" value="GPCR_3_CS"/>
</dbReference>
<organism evidence="11 12">
    <name type="scientific">Pleurodeles waltl</name>
    <name type="common">Iberian ribbed newt</name>
    <dbReference type="NCBI Taxonomy" id="8319"/>
    <lineage>
        <taxon>Eukaryota</taxon>
        <taxon>Metazoa</taxon>
        <taxon>Chordata</taxon>
        <taxon>Craniata</taxon>
        <taxon>Vertebrata</taxon>
        <taxon>Euteleostomi</taxon>
        <taxon>Amphibia</taxon>
        <taxon>Batrachia</taxon>
        <taxon>Caudata</taxon>
        <taxon>Salamandroidea</taxon>
        <taxon>Salamandridae</taxon>
        <taxon>Pleurodelinae</taxon>
        <taxon>Pleurodeles</taxon>
    </lineage>
</organism>
<reference evidence="11" key="1">
    <citation type="journal article" date="2022" name="bioRxiv">
        <title>Sequencing and chromosome-scale assembly of the giantPleurodeles waltlgenome.</title>
        <authorList>
            <person name="Brown T."/>
            <person name="Elewa A."/>
            <person name="Iarovenko S."/>
            <person name="Subramanian E."/>
            <person name="Araus A.J."/>
            <person name="Petzold A."/>
            <person name="Susuki M."/>
            <person name="Suzuki K.-i.T."/>
            <person name="Hayashi T."/>
            <person name="Toyoda A."/>
            <person name="Oliveira C."/>
            <person name="Osipova E."/>
            <person name="Leigh N.D."/>
            <person name="Simon A."/>
            <person name="Yun M.H."/>
        </authorList>
    </citation>
    <scope>NUCLEOTIDE SEQUENCE</scope>
    <source>
        <strain evidence="11">20211129_DDA</strain>
        <tissue evidence="11">Liver</tissue>
    </source>
</reference>
<evidence type="ECO:0000256" key="3">
    <source>
        <dbReference type="ARBA" id="ARBA00022692"/>
    </source>
</evidence>
<protein>
    <recommendedName>
        <fullName evidence="10">G-protein coupled receptors family 3 profile domain-containing protein</fullName>
    </recommendedName>
</protein>
<comment type="caution">
    <text evidence="11">The sequence shown here is derived from an EMBL/GenBank/DDBJ whole genome shotgun (WGS) entry which is preliminary data.</text>
</comment>
<evidence type="ECO:0000313" key="11">
    <source>
        <dbReference type="EMBL" id="KAJ1121397.1"/>
    </source>
</evidence>
<feature type="transmembrane region" description="Helical" evidence="9">
    <location>
        <begin position="98"/>
        <end position="121"/>
    </location>
</feature>
<keyword evidence="7" id="KW-0325">Glycoprotein</keyword>
<dbReference type="InterPro" id="IPR017978">
    <property type="entry name" value="GPCR_3_C"/>
</dbReference>
<gene>
    <name evidence="11" type="ORF">NDU88_009506</name>
</gene>
<evidence type="ECO:0000256" key="8">
    <source>
        <dbReference type="ARBA" id="ARBA00023224"/>
    </source>
</evidence>
<keyword evidence="6 9" id="KW-0472">Membrane</keyword>
<comment type="subcellular location">
    <subcellularLocation>
        <location evidence="1">Cell membrane</location>
        <topology evidence="1">Multi-pass membrane protein</topology>
    </subcellularLocation>
</comment>
<dbReference type="PANTHER" id="PTHR24061">
    <property type="entry name" value="CALCIUM-SENSING RECEPTOR-RELATED"/>
    <property type="match status" value="1"/>
</dbReference>
<dbReference type="EMBL" id="JANPWB010000012">
    <property type="protein sequence ID" value="KAJ1121397.1"/>
    <property type="molecule type" value="Genomic_DNA"/>
</dbReference>
<dbReference type="PROSITE" id="PS00981">
    <property type="entry name" value="G_PROTEIN_RECEP_F3_3"/>
    <property type="match status" value="1"/>
</dbReference>
<evidence type="ECO:0000256" key="9">
    <source>
        <dbReference type="SAM" id="Phobius"/>
    </source>
</evidence>
<dbReference type="AlphaFoldDB" id="A0AAV7P2F2"/>
<dbReference type="Pfam" id="PF00003">
    <property type="entry name" value="7tm_3"/>
    <property type="match status" value="1"/>
</dbReference>
<feature type="transmembrane region" description="Helical" evidence="9">
    <location>
        <begin position="159"/>
        <end position="181"/>
    </location>
</feature>
<sequence>MLTCMLRQIMFGVIFSISVSCVLGKTVLVVLAFKATNPCSSARKWLGPKTPICIVFVCSLVQTVICTAWLLASPSFPELNMKSYNEKIIFECNEGDTIFFYCMLGYLGLLATVSFIVAFLSRNLPGSFNEAKLITFSMLVFVSVWISFIPAYLSTRGKYMVAVEVFAILCSSAGLLGSIFFPKCYIILMRPENNTRQHLVGKSHEPKMKVNVNER</sequence>
<keyword evidence="12" id="KW-1185">Reference proteome</keyword>
<dbReference type="Proteomes" id="UP001066276">
    <property type="component" value="Chromosome 8"/>
</dbReference>
<dbReference type="GO" id="GO:0004930">
    <property type="term" value="F:G protein-coupled receptor activity"/>
    <property type="evidence" value="ECO:0007669"/>
    <property type="project" value="UniProtKB-KW"/>
</dbReference>
<feature type="domain" description="G-protein coupled receptors family 3 profile" evidence="10">
    <location>
        <begin position="1"/>
        <end position="203"/>
    </location>
</feature>
<evidence type="ECO:0000256" key="7">
    <source>
        <dbReference type="ARBA" id="ARBA00023180"/>
    </source>
</evidence>
<feature type="transmembrane region" description="Helical" evidence="9">
    <location>
        <begin position="133"/>
        <end position="153"/>
    </location>
</feature>
<evidence type="ECO:0000313" key="12">
    <source>
        <dbReference type="Proteomes" id="UP001066276"/>
    </source>
</evidence>
<evidence type="ECO:0000259" key="10">
    <source>
        <dbReference type="PROSITE" id="PS50259"/>
    </source>
</evidence>
<keyword evidence="4 9" id="KW-1133">Transmembrane helix</keyword>
<dbReference type="InterPro" id="IPR000068">
    <property type="entry name" value="GPCR_3_Ca_sens_rcpt-rel"/>
</dbReference>
<dbReference type="InterPro" id="IPR000337">
    <property type="entry name" value="GPCR_3"/>
</dbReference>
<dbReference type="PROSITE" id="PS51257">
    <property type="entry name" value="PROKAR_LIPOPROTEIN"/>
    <property type="match status" value="1"/>
</dbReference>
<evidence type="ECO:0000256" key="4">
    <source>
        <dbReference type="ARBA" id="ARBA00022989"/>
    </source>
</evidence>
<keyword evidence="8" id="KW-0807">Transducer</keyword>
<name>A0AAV7P2F2_PLEWA</name>
<evidence type="ECO:0000256" key="5">
    <source>
        <dbReference type="ARBA" id="ARBA00023040"/>
    </source>
</evidence>
<evidence type="ECO:0000256" key="1">
    <source>
        <dbReference type="ARBA" id="ARBA00004651"/>
    </source>
</evidence>
<feature type="transmembrane region" description="Helical" evidence="9">
    <location>
        <begin position="52"/>
        <end position="72"/>
    </location>
</feature>
<dbReference type="PROSITE" id="PS50259">
    <property type="entry name" value="G_PROTEIN_RECEP_F3_4"/>
    <property type="match status" value="1"/>
</dbReference>